<dbReference type="Gramene" id="A09p42910.2_BraZ1">
    <property type="protein sequence ID" value="A09p42910.2_BraZ1.CDS"/>
    <property type="gene ID" value="A09g42910.2_BraZ1"/>
</dbReference>
<dbReference type="EMBL" id="LR031568">
    <property type="protein sequence ID" value="VDC61135.1"/>
    <property type="molecule type" value="Genomic_DNA"/>
</dbReference>
<proteinExistence type="predicted"/>
<evidence type="ECO:0000313" key="1">
    <source>
        <dbReference type="EMBL" id="CAG7863824.1"/>
    </source>
</evidence>
<evidence type="ECO:0000313" key="2">
    <source>
        <dbReference type="EMBL" id="VDC61135.1"/>
    </source>
</evidence>
<dbReference type="Proteomes" id="UP000694005">
    <property type="component" value="Chromosome A09"/>
</dbReference>
<organism evidence="2">
    <name type="scientific">Brassica campestris</name>
    <name type="common">Field mustard</name>
    <dbReference type="NCBI Taxonomy" id="3711"/>
    <lineage>
        <taxon>Eukaryota</taxon>
        <taxon>Viridiplantae</taxon>
        <taxon>Streptophyta</taxon>
        <taxon>Embryophyta</taxon>
        <taxon>Tracheophyta</taxon>
        <taxon>Spermatophyta</taxon>
        <taxon>Magnoliopsida</taxon>
        <taxon>eudicotyledons</taxon>
        <taxon>Gunneridae</taxon>
        <taxon>Pentapetalae</taxon>
        <taxon>rosids</taxon>
        <taxon>malvids</taxon>
        <taxon>Brassicales</taxon>
        <taxon>Brassicaceae</taxon>
        <taxon>Brassiceae</taxon>
        <taxon>Brassica</taxon>
    </lineage>
</organism>
<dbReference type="EMBL" id="LS974625">
    <property type="protein sequence ID" value="CAG7863824.1"/>
    <property type="molecule type" value="Genomic_DNA"/>
</dbReference>
<sequence>MGFNEDHILWSMKYVSACFQSPIRSTDKGSGSFCETRFCEDSLLINVCVVSPVIHLLQYVIEPINLITLLINSINPRPLLHP</sequence>
<reference evidence="2" key="1">
    <citation type="submission" date="2018-11" db="EMBL/GenBank/DDBJ databases">
        <authorList>
            <consortium name="Genoscope - CEA"/>
            <person name="William W."/>
        </authorList>
    </citation>
    <scope>NUCLEOTIDE SEQUENCE</scope>
</reference>
<gene>
    <name evidence="2" type="ORF">BRAA09T38746Z</name>
    <name evidence="1" type="ORF">BRAPAZ1V2_A09P42910.2</name>
</gene>
<protein>
    <submittedName>
        <fullName evidence="1">Uncharacterized protein</fullName>
    </submittedName>
</protein>
<name>A0A3P5YEJ7_BRACM</name>
<accession>A0A3P5YEJ7</accession>
<dbReference type="AlphaFoldDB" id="A0A3P5YEJ7"/>